<reference evidence="1 2" key="1">
    <citation type="submission" date="2021-04" db="EMBL/GenBank/DDBJ databases">
        <authorList>
            <person name="De Guttry C."/>
            <person name="Zahm M."/>
            <person name="Klopp C."/>
            <person name="Cabau C."/>
            <person name="Louis A."/>
            <person name="Berthelot C."/>
            <person name="Parey E."/>
            <person name="Roest Crollius H."/>
            <person name="Montfort J."/>
            <person name="Robinson-Rechavi M."/>
            <person name="Bucao C."/>
            <person name="Bouchez O."/>
            <person name="Gislard M."/>
            <person name="Lluch J."/>
            <person name="Milhes M."/>
            <person name="Lampietro C."/>
            <person name="Lopez Roques C."/>
            <person name="Donnadieu C."/>
            <person name="Braasch I."/>
            <person name="Desvignes T."/>
            <person name="Postlethwait J."/>
            <person name="Bobe J."/>
            <person name="Wedekind C."/>
            <person name="Guiguen Y."/>
        </authorList>
    </citation>
    <scope>NUCLEOTIDE SEQUENCE [LARGE SCALE GENOMIC DNA]</scope>
    <source>
        <strain evidence="1">Cs_M1</strain>
        <tissue evidence="1">Blood</tissue>
    </source>
</reference>
<dbReference type="EMBL" id="JAGTTL010000003">
    <property type="protein sequence ID" value="KAK6325523.1"/>
    <property type="molecule type" value="Genomic_DNA"/>
</dbReference>
<dbReference type="Proteomes" id="UP001356427">
    <property type="component" value="Unassembled WGS sequence"/>
</dbReference>
<dbReference type="AlphaFoldDB" id="A0AAN8MES3"/>
<name>A0AAN8MES3_9TELE</name>
<proteinExistence type="predicted"/>
<accession>A0AAN8MES3</accession>
<organism evidence="1 2">
    <name type="scientific">Coregonus suidteri</name>
    <dbReference type="NCBI Taxonomy" id="861788"/>
    <lineage>
        <taxon>Eukaryota</taxon>
        <taxon>Metazoa</taxon>
        <taxon>Chordata</taxon>
        <taxon>Craniata</taxon>
        <taxon>Vertebrata</taxon>
        <taxon>Euteleostomi</taxon>
        <taxon>Actinopterygii</taxon>
        <taxon>Neopterygii</taxon>
        <taxon>Teleostei</taxon>
        <taxon>Protacanthopterygii</taxon>
        <taxon>Salmoniformes</taxon>
        <taxon>Salmonidae</taxon>
        <taxon>Coregoninae</taxon>
        <taxon>Coregonus</taxon>
    </lineage>
</organism>
<protein>
    <submittedName>
        <fullName evidence="1">Uncharacterized protein</fullName>
    </submittedName>
</protein>
<keyword evidence="2" id="KW-1185">Reference proteome</keyword>
<evidence type="ECO:0000313" key="1">
    <source>
        <dbReference type="EMBL" id="KAK6325523.1"/>
    </source>
</evidence>
<sequence>MSLAVQSSLDALSVFGSSTVWMFGRTPTSDLGRRPVFSSSLFRTANWMCRGAMRHLCHGLHCPTAPECMRRVNQDGSEVDCRSCAPQQTANLAYIKLATRPSRAACRSLFGDRFLSTTNHLGILRSRVFSVCGLLKLYTGLLHHGKAHLRQWSSLPPTGGNSRRYKSPQIFNLSDVEKVCQVKPILTIEPEAYARMHDIVKKKNLTIFGGGNTVINAISVKWAKATF</sequence>
<comment type="caution">
    <text evidence="1">The sequence shown here is derived from an EMBL/GenBank/DDBJ whole genome shotgun (WGS) entry which is preliminary data.</text>
</comment>
<evidence type="ECO:0000313" key="2">
    <source>
        <dbReference type="Proteomes" id="UP001356427"/>
    </source>
</evidence>
<gene>
    <name evidence="1" type="ORF">J4Q44_G00048650</name>
</gene>